<sequence>MQLCSDSVSSRYRPIWIGQFGQEGDGTRWPRLLQTGFNCGQDVRDIKGCPLIPRDLHPSQSATTFRMSHRDPRKDSSGYVPLPGSPYSQRPLFPQSGRQVSPQHSQVHGSPASPRPYVDVDSPYPYPVGHLSPTLVNPPYGPPGNAHYPNPDGNEYAWFPCHPPIYPYPPPPAGGAAFQRPIPHDRTQHVNVLAHYSPTPSALSFGSGVALAQLPQGLVSPGNAYNPSSSLTGHSSTTRANSQLLWSFSLSHLATQPQPR</sequence>
<dbReference type="AlphaFoldDB" id="A0AAD7NL78"/>
<feature type="compositionally biased region" description="Polar residues" evidence="1">
    <location>
        <begin position="96"/>
        <end position="108"/>
    </location>
</feature>
<dbReference type="EMBL" id="JARJLG010000034">
    <property type="protein sequence ID" value="KAJ7765869.1"/>
    <property type="molecule type" value="Genomic_DNA"/>
</dbReference>
<name>A0AAD7NL78_9AGAR</name>
<keyword evidence="3" id="KW-1185">Reference proteome</keyword>
<evidence type="ECO:0000313" key="2">
    <source>
        <dbReference type="EMBL" id="KAJ7765869.1"/>
    </source>
</evidence>
<proteinExistence type="predicted"/>
<evidence type="ECO:0000313" key="3">
    <source>
        <dbReference type="Proteomes" id="UP001215280"/>
    </source>
</evidence>
<organism evidence="2 3">
    <name type="scientific">Mycena maculata</name>
    <dbReference type="NCBI Taxonomy" id="230809"/>
    <lineage>
        <taxon>Eukaryota</taxon>
        <taxon>Fungi</taxon>
        <taxon>Dikarya</taxon>
        <taxon>Basidiomycota</taxon>
        <taxon>Agaricomycotina</taxon>
        <taxon>Agaricomycetes</taxon>
        <taxon>Agaricomycetidae</taxon>
        <taxon>Agaricales</taxon>
        <taxon>Marasmiineae</taxon>
        <taxon>Mycenaceae</taxon>
        <taxon>Mycena</taxon>
    </lineage>
</organism>
<protein>
    <submittedName>
        <fullName evidence="2">Uncharacterized protein</fullName>
    </submittedName>
</protein>
<comment type="caution">
    <text evidence="2">The sequence shown here is derived from an EMBL/GenBank/DDBJ whole genome shotgun (WGS) entry which is preliminary data.</text>
</comment>
<feature type="region of interest" description="Disordered" evidence="1">
    <location>
        <begin position="51"/>
        <end position="124"/>
    </location>
</feature>
<evidence type="ECO:0000256" key="1">
    <source>
        <dbReference type="SAM" id="MobiDB-lite"/>
    </source>
</evidence>
<reference evidence="2" key="1">
    <citation type="submission" date="2023-03" db="EMBL/GenBank/DDBJ databases">
        <title>Massive genome expansion in bonnet fungi (Mycena s.s.) driven by repeated elements and novel gene families across ecological guilds.</title>
        <authorList>
            <consortium name="Lawrence Berkeley National Laboratory"/>
            <person name="Harder C.B."/>
            <person name="Miyauchi S."/>
            <person name="Viragh M."/>
            <person name="Kuo A."/>
            <person name="Thoen E."/>
            <person name="Andreopoulos B."/>
            <person name="Lu D."/>
            <person name="Skrede I."/>
            <person name="Drula E."/>
            <person name="Henrissat B."/>
            <person name="Morin E."/>
            <person name="Kohler A."/>
            <person name="Barry K."/>
            <person name="LaButti K."/>
            <person name="Morin E."/>
            <person name="Salamov A."/>
            <person name="Lipzen A."/>
            <person name="Mereny Z."/>
            <person name="Hegedus B."/>
            <person name="Baldrian P."/>
            <person name="Stursova M."/>
            <person name="Weitz H."/>
            <person name="Taylor A."/>
            <person name="Grigoriev I.V."/>
            <person name="Nagy L.G."/>
            <person name="Martin F."/>
            <person name="Kauserud H."/>
        </authorList>
    </citation>
    <scope>NUCLEOTIDE SEQUENCE</scope>
    <source>
        <strain evidence="2">CBHHK188m</strain>
    </source>
</reference>
<gene>
    <name evidence="2" type="ORF">DFH07DRAFT_358602</name>
</gene>
<dbReference type="Proteomes" id="UP001215280">
    <property type="component" value="Unassembled WGS sequence"/>
</dbReference>
<accession>A0AAD7NL78</accession>